<dbReference type="CDD" id="cd15440">
    <property type="entry name" value="7tmB2_latrophilin-like_invertebrate"/>
    <property type="match status" value="1"/>
</dbReference>
<dbReference type="Pfam" id="PF00002">
    <property type="entry name" value="7tm_2"/>
    <property type="match status" value="1"/>
</dbReference>
<dbReference type="Gene3D" id="1.25.40.610">
    <property type="match status" value="1"/>
</dbReference>
<dbReference type="GO" id="GO:0005886">
    <property type="term" value="C:plasma membrane"/>
    <property type="evidence" value="ECO:0007669"/>
    <property type="project" value="UniProtKB-SubCell"/>
</dbReference>
<evidence type="ECO:0000256" key="14">
    <source>
        <dbReference type="SAM" id="Phobius"/>
    </source>
</evidence>
<dbReference type="PANTHER" id="PTHR12011">
    <property type="entry name" value="ADHESION G-PROTEIN COUPLED RECEPTOR"/>
    <property type="match status" value="1"/>
</dbReference>
<evidence type="ECO:0000259" key="15">
    <source>
        <dbReference type="PROSITE" id="PS50221"/>
    </source>
</evidence>
<dbReference type="FunFam" id="2.60.120.740:FF:000001">
    <property type="entry name" value="Adhesion G protein-coupled receptor L2"/>
    <property type="match status" value="1"/>
</dbReference>
<feature type="transmembrane region" description="Helical" evidence="14">
    <location>
        <begin position="966"/>
        <end position="988"/>
    </location>
</feature>
<dbReference type="InterPro" id="IPR000832">
    <property type="entry name" value="GPCR_2_secretin-like"/>
</dbReference>
<feature type="non-terminal residue" evidence="19">
    <location>
        <position position="1"/>
    </location>
</feature>
<dbReference type="InterPro" id="IPR057244">
    <property type="entry name" value="GAIN_B"/>
</dbReference>
<dbReference type="Gene3D" id="1.20.1070.10">
    <property type="entry name" value="Rhodopsin 7-helix transmembrane proteins"/>
    <property type="match status" value="1"/>
</dbReference>
<reference evidence="19 20" key="1">
    <citation type="submission" date="2024-05" db="EMBL/GenBank/DDBJ databases">
        <authorList>
            <person name="Wallberg A."/>
        </authorList>
    </citation>
    <scope>NUCLEOTIDE SEQUENCE [LARGE SCALE GENOMIC DNA]</scope>
</reference>
<keyword evidence="11" id="KW-0675">Receptor</keyword>
<feature type="compositionally biased region" description="Low complexity" evidence="13">
    <location>
        <begin position="1038"/>
        <end position="1050"/>
    </location>
</feature>
<evidence type="ECO:0000256" key="3">
    <source>
        <dbReference type="ARBA" id="ARBA00022475"/>
    </source>
</evidence>
<dbReference type="PROSITE" id="PS50261">
    <property type="entry name" value="G_PROTEIN_RECEP_F2_4"/>
    <property type="match status" value="1"/>
</dbReference>
<dbReference type="InterPro" id="IPR000922">
    <property type="entry name" value="Lectin_gal-bd_dom"/>
</dbReference>
<feature type="domain" description="G-protein coupled receptors family 2 profile 1" evidence="16">
    <location>
        <begin position="330"/>
        <end position="383"/>
    </location>
</feature>
<evidence type="ECO:0000259" key="17">
    <source>
        <dbReference type="PROSITE" id="PS50228"/>
    </source>
</evidence>
<dbReference type="Pfam" id="PF02140">
    <property type="entry name" value="SUEL_Lectin"/>
    <property type="match status" value="1"/>
</dbReference>
<feature type="transmembrane region" description="Helical" evidence="14">
    <location>
        <begin position="889"/>
        <end position="916"/>
    </location>
</feature>
<dbReference type="Pfam" id="PF01825">
    <property type="entry name" value="GPS"/>
    <property type="match status" value="1"/>
</dbReference>
<feature type="domain" description="G-protein coupled receptors family 2 profile 2" evidence="18">
    <location>
        <begin position="745"/>
        <end position="990"/>
    </location>
</feature>
<keyword evidence="7 14" id="KW-1133">Transmembrane helix</keyword>
<dbReference type="InterPro" id="IPR043159">
    <property type="entry name" value="Lectin_gal-bd_sf"/>
</dbReference>
<feature type="region of interest" description="Disordered" evidence="13">
    <location>
        <begin position="1165"/>
        <end position="1270"/>
    </location>
</feature>
<feature type="region of interest" description="Disordered" evidence="13">
    <location>
        <begin position="122"/>
        <end position="301"/>
    </location>
</feature>
<sequence length="1460" mass="159484">ERPRYRTVYACEGSTLNMECDAGHVINLIRANYGRFSITICNEHGNTEWSVNCMSPRSHRVLHDKCSQRQNCSVAASTRGFGDPCPGTLKYLEAHFQCVPVNPPSHTARPRPPWFIATKTTVSSITQDDPPLQQQRDRPAHNLDHGDDEGGGPDSPGGRISLEERLKGAQSDGNISPMLPAFGDQNRAGTTTSSTTTLRPPPWLITNTTKNTTTTTTTERATTTTATTTTSEEPPATTTLTTTERPPQTNVDSPVSTGIKTDKGVKDKKGNRTKQQSQREEGSGGPHRGEDTDNKEGQPAMSTTTLRPYLAEIPSRSDASDNSPIEASWCPPSSGRGLFWNWTRGGDTAVQPCPGGASGFARRPCDALGWTGPADLSECRSVWLSSLTQRAHTNNDAVLAVAHDLVAVTESRPLFGGDVTATARLLNSLARRMAGDVRNFPEGNQREAIVTELVGAAVETVSHLLSGGRSMAAWADLRGSEHRAAATDLLLGLEEAAFLLADNLHQEKTVNRAQTNILMRLQVLETRNVAAVTFPSTGETWLQEEPDLASSPTDPSSPTSFTDQSYSPTASFPDNGEDVSLSSSSVPSSLPRLPQDTITLPPEALIENSENGLVKMVFFSYDGLQHLLQPDPMSFRYNQNNNLFRDPNETRVLNSRVLSASLGAGRHIELSEPVLLTFAMIRQVNVTNPACVFWDYTTSSWSEEGCRVLRYNRSHTVCECDHLTNFAVLMDVHATPLAYSHSLALSIITYVGCVVSIVCLLLATVVFHAFRGLKSDRTTIHKNLCMCLLLAEVVFLGGVNQTEQVVVCGIVAGLLHFLFLAAFAWMFCEGFQLYIMLVEVFETEKSRVRWYYMGSYGLPAVIVAISAVVDPFSYGTRDACWLRADNYFIFAFVGPVIAVILANCVFLGMSVVIMCRHASISSTLKNKEHTKLASISMWVRGAIVLMFLLGLTWTFGLLYLNQASVVMAYVFTVLNSLQGLFIFIFHCIQNDKLVPRLTSGRWTRKGSTNTTATTSAGPVLGPVISTSLGGLSASMGVRASGGSRGGSLSRTPQRSSNRSARLHHTMHTRTPNHDIEDEKYSFKSCGRDSGHGGSEQEDSPRTGPSSKIASLKMNNNIASHISNDQFAAFNAASPPQMHDGPPLPGPEALLPDYRMTGDTPTLRLPAGTVSNNRMHRNNSPWNHTYTEIPDGIRNHTDSGVDPVYEEIEREGRSDLQISDLSDEDGRRQSSDISRQSSRSYGDHRPLLPYTLPERHNGPHPNQPPPPQYDPRMRARYQQQMQQKDGMMIIENNSLGQHQLGPQVTLDHTIMSPGHILPMSHAAVTTAHALPPGNGHITGHNGHIVGHHFQEQQIMDNGPQQTLDVSSPQLSQAVLAALGHQLPVVHPLSEPNLRNWEAAQRHRDLQHLQQLGEMTVAVLNGEQVVCKLKPPLAPIHESPGGGGMSSAQVERHAPPPAYSHC</sequence>
<keyword evidence="12" id="KW-0807">Transducer</keyword>
<evidence type="ECO:0000256" key="2">
    <source>
        <dbReference type="ARBA" id="ARBA00010933"/>
    </source>
</evidence>
<feature type="region of interest" description="Disordered" evidence="13">
    <location>
        <begin position="1038"/>
        <end position="1108"/>
    </location>
</feature>
<evidence type="ECO:0000256" key="10">
    <source>
        <dbReference type="ARBA" id="ARBA00023157"/>
    </source>
</evidence>
<protein>
    <recommendedName>
        <fullName evidence="21">Latrophilin Cirl</fullName>
    </recommendedName>
</protein>
<dbReference type="Pfam" id="PF16489">
    <property type="entry name" value="GAIN"/>
    <property type="match status" value="1"/>
</dbReference>
<dbReference type="Gene3D" id="4.10.1240.10">
    <property type="entry name" value="GPCR, family 2, extracellular hormone receptor domain"/>
    <property type="match status" value="1"/>
</dbReference>
<organism evidence="19 20">
    <name type="scientific">Meganyctiphanes norvegica</name>
    <name type="common">Northern krill</name>
    <name type="synonym">Thysanopoda norvegica</name>
    <dbReference type="NCBI Taxonomy" id="48144"/>
    <lineage>
        <taxon>Eukaryota</taxon>
        <taxon>Metazoa</taxon>
        <taxon>Ecdysozoa</taxon>
        <taxon>Arthropoda</taxon>
        <taxon>Crustacea</taxon>
        <taxon>Multicrustacea</taxon>
        <taxon>Malacostraca</taxon>
        <taxon>Eumalacostraca</taxon>
        <taxon>Eucarida</taxon>
        <taxon>Euphausiacea</taxon>
        <taxon>Euphausiidae</taxon>
        <taxon>Meganyctiphanes</taxon>
    </lineage>
</organism>
<gene>
    <name evidence="19" type="ORF">MNOR_LOCUS10362</name>
</gene>
<feature type="compositionally biased region" description="Basic and acidic residues" evidence="13">
    <location>
        <begin position="277"/>
        <end position="296"/>
    </location>
</feature>
<dbReference type="GO" id="GO:0007166">
    <property type="term" value="P:cell surface receptor signaling pathway"/>
    <property type="evidence" value="ECO:0007669"/>
    <property type="project" value="InterPro"/>
</dbReference>
<evidence type="ECO:0000256" key="13">
    <source>
        <dbReference type="SAM" id="MobiDB-lite"/>
    </source>
</evidence>
<dbReference type="Pfam" id="PF02793">
    <property type="entry name" value="HRM"/>
    <property type="match status" value="1"/>
</dbReference>
<dbReference type="CDD" id="cd22830">
    <property type="entry name" value="Gal_Rha_Lectin_dCirl"/>
    <property type="match status" value="1"/>
</dbReference>
<evidence type="ECO:0000256" key="9">
    <source>
        <dbReference type="ARBA" id="ARBA00023136"/>
    </source>
</evidence>
<feature type="transmembrane region" description="Helical" evidence="14">
    <location>
        <begin position="743"/>
        <end position="767"/>
    </location>
</feature>
<feature type="transmembrane region" description="Helical" evidence="14">
    <location>
        <begin position="849"/>
        <end position="869"/>
    </location>
</feature>
<comment type="similarity">
    <text evidence="2">Belongs to the G-protein coupled receptor 2 family. LN-TM7 subfamily.</text>
</comment>
<keyword evidence="8" id="KW-0297">G-protein coupled receptor</keyword>
<keyword evidence="6" id="KW-0430">Lectin</keyword>
<keyword evidence="4 14" id="KW-0812">Transmembrane</keyword>
<evidence type="ECO:0000313" key="20">
    <source>
        <dbReference type="Proteomes" id="UP001497623"/>
    </source>
</evidence>
<dbReference type="InterPro" id="IPR048072">
    <property type="entry name" value="7tmB2_latrophilin-like"/>
</dbReference>
<dbReference type="InterPro" id="IPR001879">
    <property type="entry name" value="GPCR_2_extracellular_dom"/>
</dbReference>
<feature type="compositionally biased region" description="Basic and acidic residues" evidence="13">
    <location>
        <begin position="135"/>
        <end position="145"/>
    </location>
</feature>
<keyword evidence="9 14" id="KW-0472">Membrane</keyword>
<comment type="subcellular location">
    <subcellularLocation>
        <location evidence="1">Cell membrane</location>
        <topology evidence="1">Multi-pass membrane protein</topology>
    </subcellularLocation>
</comment>
<evidence type="ECO:0000256" key="8">
    <source>
        <dbReference type="ARBA" id="ARBA00023040"/>
    </source>
</evidence>
<dbReference type="FunFam" id="1.20.1070.10:FF:000200">
    <property type="entry name" value="Adhesion G protein-coupled receptor L3"/>
    <property type="match status" value="1"/>
</dbReference>
<dbReference type="InterPro" id="IPR032471">
    <property type="entry name" value="AGRL2-4_GAIN_subdom_A"/>
</dbReference>
<dbReference type="InterPro" id="IPR036445">
    <property type="entry name" value="GPCR_2_extracell_dom_sf"/>
</dbReference>
<dbReference type="PANTHER" id="PTHR12011:SF347">
    <property type="entry name" value="FI21270P1-RELATED"/>
    <property type="match status" value="1"/>
</dbReference>
<feature type="region of interest" description="Disordered" evidence="13">
    <location>
        <begin position="1435"/>
        <end position="1460"/>
    </location>
</feature>
<evidence type="ECO:0000256" key="12">
    <source>
        <dbReference type="ARBA" id="ARBA00023224"/>
    </source>
</evidence>
<comment type="caution">
    <text evidence="19">The sequence shown here is derived from an EMBL/GenBank/DDBJ whole genome shotgun (WGS) entry which is preliminary data.</text>
</comment>
<evidence type="ECO:0000259" key="18">
    <source>
        <dbReference type="PROSITE" id="PS50261"/>
    </source>
</evidence>
<feature type="compositionally biased region" description="Low complexity" evidence="13">
    <location>
        <begin position="548"/>
        <end position="565"/>
    </location>
</feature>
<dbReference type="SMART" id="SM00303">
    <property type="entry name" value="GPS"/>
    <property type="match status" value="1"/>
</dbReference>
<accession>A0AAV2QAD8</accession>
<feature type="compositionally biased region" description="Basic and acidic residues" evidence="13">
    <location>
        <begin position="1071"/>
        <end position="1090"/>
    </location>
</feature>
<dbReference type="PRINTS" id="PR00249">
    <property type="entry name" value="GPCRSECRETIN"/>
</dbReference>
<feature type="domain" description="GAIN-B" evidence="15">
    <location>
        <begin position="568"/>
        <end position="736"/>
    </location>
</feature>
<evidence type="ECO:0000256" key="7">
    <source>
        <dbReference type="ARBA" id="ARBA00022989"/>
    </source>
</evidence>
<dbReference type="PROSITE" id="PS50228">
    <property type="entry name" value="SUEL_LECTIN"/>
    <property type="match status" value="1"/>
</dbReference>
<evidence type="ECO:0000256" key="5">
    <source>
        <dbReference type="ARBA" id="ARBA00022729"/>
    </source>
</evidence>
<dbReference type="PROSITE" id="PS50221">
    <property type="entry name" value="GAIN_B"/>
    <property type="match status" value="1"/>
</dbReference>
<feature type="transmembrane region" description="Helical" evidence="14">
    <location>
        <begin position="937"/>
        <end position="960"/>
    </location>
</feature>
<dbReference type="SUPFAM" id="SSF81321">
    <property type="entry name" value="Family A G protein-coupled receptor-like"/>
    <property type="match status" value="1"/>
</dbReference>
<evidence type="ECO:0000256" key="4">
    <source>
        <dbReference type="ARBA" id="ARBA00022692"/>
    </source>
</evidence>
<dbReference type="Gene3D" id="2.60.220.50">
    <property type="match status" value="1"/>
</dbReference>
<feature type="region of interest" description="Disordered" evidence="13">
    <location>
        <begin position="540"/>
        <end position="594"/>
    </location>
</feature>
<dbReference type="Proteomes" id="UP001497623">
    <property type="component" value="Unassembled WGS sequence"/>
</dbReference>
<feature type="compositionally biased region" description="Basic and acidic residues" evidence="13">
    <location>
        <begin position="260"/>
        <end position="270"/>
    </location>
</feature>
<dbReference type="GO" id="GO:0030246">
    <property type="term" value="F:carbohydrate binding"/>
    <property type="evidence" value="ECO:0007669"/>
    <property type="project" value="UniProtKB-KW"/>
</dbReference>
<evidence type="ECO:0008006" key="21">
    <source>
        <dbReference type="Google" id="ProtNLM"/>
    </source>
</evidence>
<feature type="compositionally biased region" description="Polar residues" evidence="13">
    <location>
        <begin position="1168"/>
        <end position="1185"/>
    </location>
</feature>
<feature type="compositionally biased region" description="Low complexity" evidence="13">
    <location>
        <begin position="579"/>
        <end position="591"/>
    </location>
</feature>
<evidence type="ECO:0000256" key="11">
    <source>
        <dbReference type="ARBA" id="ARBA00023170"/>
    </source>
</evidence>
<dbReference type="SUPFAM" id="SSF111418">
    <property type="entry name" value="Hormone receptor domain"/>
    <property type="match status" value="1"/>
</dbReference>
<feature type="domain" description="SUEL-type lectin" evidence="17">
    <location>
        <begin position="10"/>
        <end position="99"/>
    </location>
</feature>
<keyword evidence="5" id="KW-0732">Signal</keyword>
<name>A0AAV2QAD8_MEGNR</name>
<evidence type="ECO:0000256" key="6">
    <source>
        <dbReference type="ARBA" id="ARBA00022734"/>
    </source>
</evidence>
<feature type="transmembrane region" description="Helical" evidence="14">
    <location>
        <begin position="804"/>
        <end position="828"/>
    </location>
</feature>
<dbReference type="SMART" id="SM00008">
    <property type="entry name" value="HormR"/>
    <property type="match status" value="1"/>
</dbReference>
<dbReference type="PROSITE" id="PS50227">
    <property type="entry name" value="G_PROTEIN_RECEP_F2_3"/>
    <property type="match status" value="1"/>
</dbReference>
<dbReference type="Gene3D" id="2.60.120.740">
    <property type="match status" value="1"/>
</dbReference>
<evidence type="ECO:0000256" key="1">
    <source>
        <dbReference type="ARBA" id="ARBA00004651"/>
    </source>
</evidence>
<evidence type="ECO:0000313" key="19">
    <source>
        <dbReference type="EMBL" id="CAL4077249.1"/>
    </source>
</evidence>
<proteinExistence type="inferred from homology"/>
<feature type="compositionally biased region" description="Low complexity" evidence="13">
    <location>
        <begin position="1230"/>
        <end position="1239"/>
    </location>
</feature>
<dbReference type="InterPro" id="IPR046338">
    <property type="entry name" value="GAIN_dom_sf"/>
</dbReference>
<keyword evidence="3" id="KW-1003">Cell membrane</keyword>
<dbReference type="EMBL" id="CAXKWB010005198">
    <property type="protein sequence ID" value="CAL4077249.1"/>
    <property type="molecule type" value="Genomic_DNA"/>
</dbReference>
<keyword evidence="20" id="KW-1185">Reference proteome</keyword>
<feature type="compositionally biased region" description="Low complexity" evidence="13">
    <location>
        <begin position="206"/>
        <end position="250"/>
    </location>
</feature>
<dbReference type="GO" id="GO:0004930">
    <property type="term" value="F:G protein-coupled receptor activity"/>
    <property type="evidence" value="ECO:0007669"/>
    <property type="project" value="UniProtKB-KW"/>
</dbReference>
<keyword evidence="10" id="KW-1015">Disulfide bond</keyword>
<evidence type="ECO:0000259" key="16">
    <source>
        <dbReference type="PROSITE" id="PS50227"/>
    </source>
</evidence>
<dbReference type="InterPro" id="IPR017981">
    <property type="entry name" value="GPCR_2-like_7TM"/>
</dbReference>
<dbReference type="InterPro" id="IPR000203">
    <property type="entry name" value="GPS"/>
</dbReference>